<evidence type="ECO:0008006" key="3">
    <source>
        <dbReference type="Google" id="ProtNLM"/>
    </source>
</evidence>
<evidence type="ECO:0000313" key="1">
    <source>
        <dbReference type="EMBL" id="GFN81956.1"/>
    </source>
</evidence>
<name>A0AAV3YHR0_9GAST</name>
<comment type="caution">
    <text evidence="1">The sequence shown here is derived from an EMBL/GenBank/DDBJ whole genome shotgun (WGS) entry which is preliminary data.</text>
</comment>
<keyword evidence="2" id="KW-1185">Reference proteome</keyword>
<evidence type="ECO:0000313" key="2">
    <source>
        <dbReference type="Proteomes" id="UP000735302"/>
    </source>
</evidence>
<dbReference type="SUPFAM" id="SSF53098">
    <property type="entry name" value="Ribonuclease H-like"/>
    <property type="match status" value="1"/>
</dbReference>
<dbReference type="Proteomes" id="UP000735302">
    <property type="component" value="Unassembled WGS sequence"/>
</dbReference>
<proteinExistence type="predicted"/>
<accession>A0AAV3YHR0</accession>
<dbReference type="InterPro" id="IPR012337">
    <property type="entry name" value="RNaseH-like_sf"/>
</dbReference>
<reference evidence="1 2" key="1">
    <citation type="journal article" date="2021" name="Elife">
        <title>Chloroplast acquisition without the gene transfer in kleptoplastic sea slugs, Plakobranchus ocellatus.</title>
        <authorList>
            <person name="Maeda T."/>
            <person name="Takahashi S."/>
            <person name="Yoshida T."/>
            <person name="Shimamura S."/>
            <person name="Takaki Y."/>
            <person name="Nagai Y."/>
            <person name="Toyoda A."/>
            <person name="Suzuki Y."/>
            <person name="Arimoto A."/>
            <person name="Ishii H."/>
            <person name="Satoh N."/>
            <person name="Nishiyama T."/>
            <person name="Hasebe M."/>
            <person name="Maruyama T."/>
            <person name="Minagawa J."/>
            <person name="Obokata J."/>
            <person name="Shigenobu S."/>
        </authorList>
    </citation>
    <scope>NUCLEOTIDE SEQUENCE [LARGE SCALE GENOMIC DNA]</scope>
</reference>
<gene>
    <name evidence="1" type="ORF">PoB_000846200</name>
</gene>
<dbReference type="EMBL" id="BLXT01000975">
    <property type="protein sequence ID" value="GFN81956.1"/>
    <property type="molecule type" value="Genomic_DNA"/>
</dbReference>
<protein>
    <recommendedName>
        <fullName evidence="3">RNase H type-1 domain-containing protein</fullName>
    </recommendedName>
</protein>
<sequence>MRARSFKTIARYGREYAIAYTDGSSTEGKGNGGYGIYFLWPDGSTTRKCGPVGEWTCSCECELIWKQREGAALPGVVILTDCRALVQALGDSGSKGVGEAVLLADYLPLVDYGPVDSFPHWGPWQQDSRRTSKQGKVNAAATGRSCNAAPPSCGVPLSYLMMNDSPVSMKLTRRVIIYKVCQGMTLYQSFVQQRGTRSSWRTKRDRLARNYCLSSLWRKGRNDFACPVRMSGSG</sequence>
<dbReference type="AlphaFoldDB" id="A0AAV3YHR0"/>
<organism evidence="1 2">
    <name type="scientific">Plakobranchus ocellatus</name>
    <dbReference type="NCBI Taxonomy" id="259542"/>
    <lineage>
        <taxon>Eukaryota</taxon>
        <taxon>Metazoa</taxon>
        <taxon>Spiralia</taxon>
        <taxon>Lophotrochozoa</taxon>
        <taxon>Mollusca</taxon>
        <taxon>Gastropoda</taxon>
        <taxon>Heterobranchia</taxon>
        <taxon>Euthyneura</taxon>
        <taxon>Panpulmonata</taxon>
        <taxon>Sacoglossa</taxon>
        <taxon>Placobranchoidea</taxon>
        <taxon>Plakobranchidae</taxon>
        <taxon>Plakobranchus</taxon>
    </lineage>
</organism>